<reference evidence="3 4" key="1">
    <citation type="journal article" date="2019" name="New Phytol.">
        <title>Comparative genomics reveals unique wood-decay strategies and fruiting body development in the Schizophyllaceae.</title>
        <authorList>
            <person name="Almasi E."/>
            <person name="Sahu N."/>
            <person name="Krizsan K."/>
            <person name="Balint B."/>
            <person name="Kovacs G.M."/>
            <person name="Kiss B."/>
            <person name="Cseklye J."/>
            <person name="Drula E."/>
            <person name="Henrissat B."/>
            <person name="Nagy I."/>
            <person name="Chovatia M."/>
            <person name="Adam C."/>
            <person name="LaButti K."/>
            <person name="Lipzen A."/>
            <person name="Riley R."/>
            <person name="Grigoriev I.V."/>
            <person name="Nagy L.G."/>
        </authorList>
    </citation>
    <scope>NUCLEOTIDE SEQUENCE [LARGE SCALE GENOMIC DNA]</scope>
    <source>
        <strain evidence="3 4">NL-1724</strain>
    </source>
</reference>
<proteinExistence type="predicted"/>
<dbReference type="STRING" id="97359.A0A550CXV6"/>
<keyword evidence="1" id="KW-1133">Transmembrane helix</keyword>
<comment type="caution">
    <text evidence="3">The sequence shown here is derived from an EMBL/GenBank/DDBJ whole genome shotgun (WGS) entry which is preliminary data.</text>
</comment>
<name>A0A550CXV6_9AGAR</name>
<evidence type="ECO:0000313" key="4">
    <source>
        <dbReference type="Proteomes" id="UP000320762"/>
    </source>
</evidence>
<evidence type="ECO:0000256" key="2">
    <source>
        <dbReference type="SAM" id="SignalP"/>
    </source>
</evidence>
<dbReference type="AlphaFoldDB" id="A0A550CXV6"/>
<keyword evidence="1" id="KW-0812">Transmembrane</keyword>
<keyword evidence="2" id="KW-0732">Signal</keyword>
<dbReference type="EMBL" id="VDMD01000001">
    <property type="protein sequence ID" value="TRM69588.1"/>
    <property type="molecule type" value="Genomic_DNA"/>
</dbReference>
<sequence>MKSWCLAATSLVLSPLTRAGSQNKWESCSQGNNRLQIGTYQFYSDCNSHTYCASNGTCLPKGCRRDAFPLGYDDPKNFPPLCGRTEFCPDEEDACQSLLEVGSACQLNRDDQCEGPPDWKELADHSGMGLNHNGSVCLNNICMWANVTEGQPCVVENTAYIAYTSNGEFADIVSRLASWDNCQFSDFCDSKALVCISKKDFGEACDADKECTSYNCLANGTCGDLPSAVRKLALWIYILVAACIFTAMVGLLVGLFLLHRKQRDVEREKRIQYWREQRTFHENIKQVRESARHTGHDTSGTTTLHSAYSDESHAPILRQKGSTWSVNETGLAR</sequence>
<protein>
    <recommendedName>
        <fullName evidence="5">Dickkopf N-terminal cysteine-rich domain-containing protein</fullName>
    </recommendedName>
</protein>
<feature type="chain" id="PRO_5022237354" description="Dickkopf N-terminal cysteine-rich domain-containing protein" evidence="2">
    <location>
        <begin position="20"/>
        <end position="333"/>
    </location>
</feature>
<gene>
    <name evidence="3" type="ORF">BD626DRAFT_390675</name>
</gene>
<dbReference type="Proteomes" id="UP000320762">
    <property type="component" value="Unassembled WGS sequence"/>
</dbReference>
<evidence type="ECO:0000313" key="3">
    <source>
        <dbReference type="EMBL" id="TRM69588.1"/>
    </source>
</evidence>
<keyword evidence="1" id="KW-0472">Membrane</keyword>
<organism evidence="3 4">
    <name type="scientific">Schizophyllum amplum</name>
    <dbReference type="NCBI Taxonomy" id="97359"/>
    <lineage>
        <taxon>Eukaryota</taxon>
        <taxon>Fungi</taxon>
        <taxon>Dikarya</taxon>
        <taxon>Basidiomycota</taxon>
        <taxon>Agaricomycotina</taxon>
        <taxon>Agaricomycetes</taxon>
        <taxon>Agaricomycetidae</taxon>
        <taxon>Agaricales</taxon>
        <taxon>Schizophyllaceae</taxon>
        <taxon>Schizophyllum</taxon>
    </lineage>
</organism>
<dbReference type="OrthoDB" id="195231at2759"/>
<feature type="signal peptide" evidence="2">
    <location>
        <begin position="1"/>
        <end position="19"/>
    </location>
</feature>
<evidence type="ECO:0000256" key="1">
    <source>
        <dbReference type="SAM" id="Phobius"/>
    </source>
</evidence>
<accession>A0A550CXV6</accession>
<feature type="transmembrane region" description="Helical" evidence="1">
    <location>
        <begin position="234"/>
        <end position="258"/>
    </location>
</feature>
<keyword evidence="4" id="KW-1185">Reference proteome</keyword>
<evidence type="ECO:0008006" key="5">
    <source>
        <dbReference type="Google" id="ProtNLM"/>
    </source>
</evidence>